<feature type="domain" description="Peptidase C1A papain C-terminal" evidence="7">
    <location>
        <begin position="142"/>
        <end position="356"/>
    </location>
</feature>
<dbReference type="InterPro" id="IPR025661">
    <property type="entry name" value="Pept_asp_AS"/>
</dbReference>
<dbReference type="PROSITE" id="PS00640">
    <property type="entry name" value="THIOL_PROTEASE_ASN"/>
    <property type="match status" value="1"/>
</dbReference>
<feature type="domain" description="Cathepsin propeptide inhibitor" evidence="8">
    <location>
        <begin position="54"/>
        <end position="114"/>
    </location>
</feature>
<evidence type="ECO:0000256" key="4">
    <source>
        <dbReference type="ARBA" id="ARBA00022807"/>
    </source>
</evidence>
<organism evidence="9 10">
    <name type="scientific">Gadus morhua</name>
    <name type="common">Atlantic cod</name>
    <dbReference type="NCBI Taxonomy" id="8049"/>
    <lineage>
        <taxon>Eukaryota</taxon>
        <taxon>Metazoa</taxon>
        <taxon>Chordata</taxon>
        <taxon>Craniata</taxon>
        <taxon>Vertebrata</taxon>
        <taxon>Euteleostomi</taxon>
        <taxon>Actinopterygii</taxon>
        <taxon>Neopterygii</taxon>
        <taxon>Teleostei</taxon>
        <taxon>Neoteleostei</taxon>
        <taxon>Acanthomorphata</taxon>
        <taxon>Zeiogadaria</taxon>
        <taxon>Gadariae</taxon>
        <taxon>Gadiformes</taxon>
        <taxon>Gadoidei</taxon>
        <taxon>Gadidae</taxon>
        <taxon>Gadus</taxon>
    </lineage>
</organism>
<dbReference type="AlphaFoldDB" id="A0A8C4YXB7"/>
<dbReference type="GO" id="GO:0006508">
    <property type="term" value="P:proteolysis"/>
    <property type="evidence" value="ECO:0007669"/>
    <property type="project" value="UniProtKB-KW"/>
</dbReference>
<dbReference type="OMA" id="NLIDCTT"/>
<reference evidence="9" key="1">
    <citation type="submission" date="2025-08" db="UniProtKB">
        <authorList>
            <consortium name="Ensembl"/>
        </authorList>
    </citation>
    <scope>IDENTIFICATION</scope>
</reference>
<dbReference type="PROSITE" id="PS00639">
    <property type="entry name" value="THIOL_PROTEASE_HIS"/>
    <property type="match status" value="1"/>
</dbReference>
<dbReference type="GeneID" id="115535786"/>
<dbReference type="InterPro" id="IPR025660">
    <property type="entry name" value="Pept_his_AS"/>
</dbReference>
<dbReference type="SUPFAM" id="SSF54001">
    <property type="entry name" value="Cysteine proteinases"/>
    <property type="match status" value="1"/>
</dbReference>
<name>A0A8C4YXB7_GADMO</name>
<dbReference type="CDD" id="cd02248">
    <property type="entry name" value="Peptidase_C1A"/>
    <property type="match status" value="1"/>
</dbReference>
<dbReference type="RefSeq" id="XP_030203131.1">
    <property type="nucleotide sequence ID" value="XM_030347271.1"/>
</dbReference>
<dbReference type="GeneTree" id="ENSGT00940000155176"/>
<proteinExistence type="inferred from homology"/>
<dbReference type="Pfam" id="PF08246">
    <property type="entry name" value="Inhibitor_I29"/>
    <property type="match status" value="1"/>
</dbReference>
<reference evidence="9" key="2">
    <citation type="submission" date="2025-09" db="UniProtKB">
        <authorList>
            <consortium name="Ensembl"/>
        </authorList>
    </citation>
    <scope>IDENTIFICATION</scope>
</reference>
<sequence>MLEGNIFIFDWITSGLFPVYLHYTRCGSMFGSLLVSLLCGYAVAILSPELDKHWGLWKKMHNKVYSDQIEEFGRRRIWEENLDMINVHNLEATLGMHTYELAMNHLGDLTTEEASSSLMGTRVPDDLERAMSNFTRVDDMSVPSSLDWRRKGLVTAVKDQGSCGSCWAFSAVGSLEGQLKKTNGSLVSLSPQNLLDCSMRFGNHGCHGGYIVGAFLYIIKNNGINSDAAYPYTGRIGSCKYDPKLKVASCSGYKFLPKGDEVALKHAIAMIGPISVAVDASRPKFLFYHHGVYRDHTCSHQVNHGVLAVGYGTEHGRDYWLVKNSWGARYGEQGYIKMARNRHNQCGIALYACYPTM</sequence>
<keyword evidence="6" id="KW-1015">Disulfide bond</keyword>
<dbReference type="SMART" id="SM00645">
    <property type="entry name" value="Pept_C1"/>
    <property type="match status" value="1"/>
</dbReference>
<dbReference type="SMART" id="SM00848">
    <property type="entry name" value="Inhibitor_I29"/>
    <property type="match status" value="1"/>
</dbReference>
<evidence type="ECO:0000313" key="9">
    <source>
        <dbReference type="Ensembl" id="ENSGMOP00000002710.2"/>
    </source>
</evidence>
<dbReference type="PANTHER" id="PTHR12411">
    <property type="entry name" value="CYSTEINE PROTEASE FAMILY C1-RELATED"/>
    <property type="match status" value="1"/>
</dbReference>
<evidence type="ECO:0000256" key="3">
    <source>
        <dbReference type="ARBA" id="ARBA00022801"/>
    </source>
</evidence>
<dbReference type="GO" id="GO:0008234">
    <property type="term" value="F:cysteine-type peptidase activity"/>
    <property type="evidence" value="ECO:0007669"/>
    <property type="project" value="UniProtKB-KW"/>
</dbReference>
<evidence type="ECO:0000256" key="2">
    <source>
        <dbReference type="ARBA" id="ARBA00022670"/>
    </source>
</evidence>
<dbReference type="InterPro" id="IPR000668">
    <property type="entry name" value="Peptidase_C1A_C"/>
</dbReference>
<dbReference type="OrthoDB" id="190265at2759"/>
<evidence type="ECO:0000313" key="10">
    <source>
        <dbReference type="Proteomes" id="UP000694546"/>
    </source>
</evidence>
<dbReference type="PRINTS" id="PR00705">
    <property type="entry name" value="PAPAIN"/>
</dbReference>
<keyword evidence="2" id="KW-0645">Protease</keyword>
<evidence type="ECO:0000256" key="5">
    <source>
        <dbReference type="ARBA" id="ARBA00023145"/>
    </source>
</evidence>
<dbReference type="Proteomes" id="UP000694546">
    <property type="component" value="Chromosome 22"/>
</dbReference>
<comment type="similarity">
    <text evidence="1">Belongs to the peptidase C1 family.</text>
</comment>
<evidence type="ECO:0000256" key="6">
    <source>
        <dbReference type="ARBA" id="ARBA00023157"/>
    </source>
</evidence>
<dbReference type="InterPro" id="IPR038765">
    <property type="entry name" value="Papain-like_cys_pep_sf"/>
</dbReference>
<keyword evidence="5" id="KW-0865">Zymogen</keyword>
<evidence type="ECO:0000259" key="7">
    <source>
        <dbReference type="SMART" id="SM00645"/>
    </source>
</evidence>
<dbReference type="Gene3D" id="3.90.70.10">
    <property type="entry name" value="Cysteine proteinases"/>
    <property type="match status" value="1"/>
</dbReference>
<evidence type="ECO:0000259" key="8">
    <source>
        <dbReference type="SMART" id="SM00848"/>
    </source>
</evidence>
<dbReference type="PROSITE" id="PS00139">
    <property type="entry name" value="THIOL_PROTEASE_CYS"/>
    <property type="match status" value="1"/>
</dbReference>
<gene>
    <name evidence="9" type="primary">LOC115535786</name>
</gene>
<evidence type="ECO:0000256" key="1">
    <source>
        <dbReference type="ARBA" id="ARBA00008455"/>
    </source>
</evidence>
<dbReference type="InterPro" id="IPR000169">
    <property type="entry name" value="Pept_cys_AS"/>
</dbReference>
<accession>A0A8C4YXB7</accession>
<dbReference type="Pfam" id="PF00112">
    <property type="entry name" value="Peptidase_C1"/>
    <property type="match status" value="1"/>
</dbReference>
<keyword evidence="4" id="KW-0788">Thiol protease</keyword>
<dbReference type="InterPro" id="IPR013128">
    <property type="entry name" value="Peptidase_C1A"/>
</dbReference>
<keyword evidence="3" id="KW-0378">Hydrolase</keyword>
<protein>
    <submittedName>
        <fullName evidence="9">Cathepsin S-like</fullName>
    </submittedName>
</protein>
<dbReference type="InterPro" id="IPR039417">
    <property type="entry name" value="Peptidase_C1A_papain-like"/>
</dbReference>
<dbReference type="Ensembl" id="ENSGMOT00000002797.2">
    <property type="protein sequence ID" value="ENSGMOP00000002710.2"/>
    <property type="gene ID" value="ENSGMOG00000002565.2"/>
</dbReference>
<dbReference type="InterPro" id="IPR013201">
    <property type="entry name" value="Prot_inhib_I29"/>
</dbReference>
<keyword evidence="10" id="KW-1185">Reference proteome</keyword>